<dbReference type="GO" id="GO:0048666">
    <property type="term" value="P:neuron development"/>
    <property type="evidence" value="ECO:0007669"/>
    <property type="project" value="UniProtKB-ARBA"/>
</dbReference>
<feature type="domain" description="EGF-like" evidence="15">
    <location>
        <begin position="261"/>
        <end position="299"/>
    </location>
</feature>
<dbReference type="FunFam" id="2.10.25.10:FF:000012">
    <property type="entry name" value="Delta-like protein"/>
    <property type="match status" value="1"/>
</dbReference>
<feature type="disulfide bond" evidence="11">
    <location>
        <begin position="484"/>
        <end position="493"/>
    </location>
</feature>
<feature type="domain" description="EGF-like" evidence="15">
    <location>
        <begin position="418"/>
        <end position="455"/>
    </location>
</feature>
<evidence type="ECO:0000256" key="4">
    <source>
        <dbReference type="ARBA" id="ARBA00022692"/>
    </source>
</evidence>
<dbReference type="EMBL" id="UYYF01004376">
    <property type="protein sequence ID" value="VDN03270.1"/>
    <property type="molecule type" value="Genomic_DNA"/>
</dbReference>
<dbReference type="CDD" id="cd00054">
    <property type="entry name" value="EGF_CA"/>
    <property type="match status" value="7"/>
</dbReference>
<feature type="domain" description="EGF-like" evidence="15">
    <location>
        <begin position="378"/>
        <end position="416"/>
    </location>
</feature>
<feature type="disulfide bond" evidence="11">
    <location>
        <begin position="289"/>
        <end position="298"/>
    </location>
</feature>
<feature type="domain" description="EGF-like" evidence="15">
    <location>
        <begin position="457"/>
        <end position="494"/>
    </location>
</feature>
<dbReference type="Proteomes" id="UP000276776">
    <property type="component" value="Unassembled WGS sequence"/>
</dbReference>
<feature type="disulfide bond" evidence="11">
    <location>
        <begin position="366"/>
        <end position="375"/>
    </location>
</feature>
<feature type="domain" description="EGF-like" evidence="15">
    <location>
        <begin position="193"/>
        <end position="228"/>
    </location>
</feature>
<evidence type="ECO:0000256" key="12">
    <source>
        <dbReference type="PROSITE-ProRule" id="PRU00377"/>
    </source>
</evidence>
<dbReference type="Gene3D" id="2.10.25.10">
    <property type="entry name" value="Laminin"/>
    <property type="match status" value="8"/>
</dbReference>
<feature type="domain" description="EGF-like" evidence="15">
    <location>
        <begin position="340"/>
        <end position="376"/>
    </location>
</feature>
<evidence type="ECO:0000256" key="9">
    <source>
        <dbReference type="ARBA" id="ARBA00023157"/>
    </source>
</evidence>
<dbReference type="GO" id="GO:0005509">
    <property type="term" value="F:calcium ion binding"/>
    <property type="evidence" value="ECO:0007669"/>
    <property type="project" value="InterPro"/>
</dbReference>
<keyword evidence="5 13" id="KW-0732">Signal</keyword>
<evidence type="ECO:0000259" key="16">
    <source>
        <dbReference type="PROSITE" id="PS51051"/>
    </source>
</evidence>
<dbReference type="Gene3D" id="2.60.40.3510">
    <property type="match status" value="1"/>
</dbReference>
<evidence type="ECO:0000256" key="13">
    <source>
        <dbReference type="RuleBase" id="RU280815"/>
    </source>
</evidence>
<keyword evidence="9 11" id="KW-1015">Disulfide bond</keyword>
<dbReference type="SMART" id="SM00179">
    <property type="entry name" value="EGF_CA"/>
    <property type="match status" value="7"/>
</dbReference>
<dbReference type="Gene3D" id="2.10.25.140">
    <property type="match status" value="1"/>
</dbReference>
<dbReference type="InterPro" id="IPR000152">
    <property type="entry name" value="EGF-type_Asp/Asn_hydroxyl_site"/>
</dbReference>
<dbReference type="SMART" id="SM00181">
    <property type="entry name" value="EGF"/>
    <property type="match status" value="10"/>
</dbReference>
<dbReference type="AlphaFoldDB" id="A0A0N5CZP4"/>
<dbReference type="PROSITE" id="PS00010">
    <property type="entry name" value="ASX_HYDROXYL"/>
    <property type="match status" value="2"/>
</dbReference>
<dbReference type="PROSITE" id="PS51051">
    <property type="entry name" value="DSL"/>
    <property type="match status" value="1"/>
</dbReference>
<keyword evidence="8 13" id="KW-0472">Membrane</keyword>
<feature type="domain" description="DSL" evidence="16">
    <location>
        <begin position="153"/>
        <end position="197"/>
    </location>
</feature>
<feature type="disulfide bond" evidence="11">
    <location>
        <begin position="328"/>
        <end position="337"/>
    </location>
</feature>
<sequence>MHHYRISTIYIMILGYNILRLSIILLLLLQCSCAGSFEIRLISLKIDPKVELRPEFRICLKNFETHISHNNDCTFGEVTCDAERLRNGAKIEFKFGWPESFKLITEVWRTNGKMKKLMFDDAFQRENVPSSAQWTEKVLFDSGGFGMTIAYRIICASDYYGPQCSKFCQPISGHVGHYECNSNGTLTCSAGWEGANCDTARCDNCVNGVCDRPGSCRCKTGWTGPSCDQCKKYPGCKHGFCRQPNQCICEEGWGGHFCIEDLNYCSRHQPCKNNAICRNTGHGQYTCECPYGFTGTNCEIRLQNCSTQSCMNGAICTYIPGYNYTCICPKGYTGRYCQVVAKTCSDSPCHNGGTCIQNRGLFFCECMPGWNGTNCDIKIRTCDHIHCYNDGKCVEGNGTGEYDCICKLGFTGKHCEKIAKECAQHNPCLNGGRCIDEVKNYKCQCPDGFSGTLCEHSINVCQNKPCKNGGRCGDLKNNKYLCSCPEGFKGVNCEIAKSGCDENPCRNGATCINADHGFRCLCPPCFYGESCSHFDRSCRPLHRYNRTNAYIIKLENEIQTSSSGLNLKDLVLILLSISSVLALIFVVVVIYRQKIARRTSTTDPSLQNDLNSKRLSKYSEQKACLNKRTGSNTEISYFERAETNNSATISDKKRLSHPNRNSLDYSNRYAIEPTINVIQPPLNQNEYMGYYNKMDLRHSRRPNVTRVTLPTQSSKDGDSYYEEIDDESSVPEMVVQRERHTKVGASNVNHSSNLDGHPETQLQNMNYKVTDIQTNL</sequence>
<keyword evidence="4 13" id="KW-0812">Transmembrane</keyword>
<dbReference type="WBParaSite" id="TCLT_0000597401-mRNA-1">
    <property type="protein sequence ID" value="TCLT_0000597401-mRNA-1"/>
    <property type="gene ID" value="TCLT_0000597401"/>
</dbReference>
<evidence type="ECO:0000256" key="1">
    <source>
        <dbReference type="ARBA" id="ARBA00004479"/>
    </source>
</evidence>
<evidence type="ECO:0000256" key="7">
    <source>
        <dbReference type="ARBA" id="ARBA00022989"/>
    </source>
</evidence>
<dbReference type="Pfam" id="PF00008">
    <property type="entry name" value="EGF"/>
    <property type="match status" value="5"/>
</dbReference>
<dbReference type="Pfam" id="PF12661">
    <property type="entry name" value="hEGF"/>
    <property type="match status" value="1"/>
</dbReference>
<protein>
    <recommendedName>
        <fullName evidence="13">Delta-like protein</fullName>
    </recommendedName>
</protein>
<dbReference type="GO" id="GO:0045597">
    <property type="term" value="P:positive regulation of cell differentiation"/>
    <property type="evidence" value="ECO:0007669"/>
    <property type="project" value="UniProtKB-ARBA"/>
</dbReference>
<dbReference type="PROSITE" id="PS00022">
    <property type="entry name" value="EGF_1"/>
    <property type="match status" value="8"/>
</dbReference>
<keyword evidence="3 11" id="KW-0245">EGF-like domain</keyword>
<dbReference type="InterPro" id="IPR001774">
    <property type="entry name" value="DSL"/>
</dbReference>
<dbReference type="PANTHER" id="PTHR24033:SF232">
    <property type="entry name" value="LAMININ SUBUNIT GAMMA-2-RELATED"/>
    <property type="match status" value="1"/>
</dbReference>
<evidence type="ECO:0000256" key="3">
    <source>
        <dbReference type="ARBA" id="ARBA00022536"/>
    </source>
</evidence>
<organism evidence="19">
    <name type="scientific">Thelazia callipaeda</name>
    <name type="common">Oriental eyeworm</name>
    <name type="synonym">Parasitic nematode</name>
    <dbReference type="NCBI Taxonomy" id="103827"/>
    <lineage>
        <taxon>Eukaryota</taxon>
        <taxon>Metazoa</taxon>
        <taxon>Ecdysozoa</taxon>
        <taxon>Nematoda</taxon>
        <taxon>Chromadorea</taxon>
        <taxon>Rhabditida</taxon>
        <taxon>Spirurina</taxon>
        <taxon>Spiruromorpha</taxon>
        <taxon>Thelazioidea</taxon>
        <taxon>Thelaziidae</taxon>
        <taxon>Thelazia</taxon>
    </lineage>
</organism>
<evidence type="ECO:0000256" key="14">
    <source>
        <dbReference type="SAM" id="Phobius"/>
    </source>
</evidence>
<dbReference type="InterPro" id="IPR001881">
    <property type="entry name" value="EGF-like_Ca-bd_dom"/>
</dbReference>
<proteinExistence type="predicted"/>
<keyword evidence="6 13" id="KW-0677">Repeat</keyword>
<keyword evidence="18" id="KW-1185">Reference proteome</keyword>
<evidence type="ECO:0000259" key="15">
    <source>
        <dbReference type="PROSITE" id="PS50026"/>
    </source>
</evidence>
<comment type="function">
    <text evidence="13">Putative Notch ligand involved in the mediation of Notch signaling.</text>
</comment>
<feature type="disulfide bond" evidence="11">
    <location>
        <begin position="445"/>
        <end position="454"/>
    </location>
</feature>
<dbReference type="GO" id="GO:0007154">
    <property type="term" value="P:cell communication"/>
    <property type="evidence" value="ECO:0007669"/>
    <property type="project" value="InterPro"/>
</dbReference>
<dbReference type="InterPro" id="IPR013032">
    <property type="entry name" value="EGF-like_CS"/>
</dbReference>
<name>A0A0N5CZP4_THECL</name>
<dbReference type="InterPro" id="IPR000742">
    <property type="entry name" value="EGF"/>
</dbReference>
<evidence type="ECO:0000256" key="10">
    <source>
        <dbReference type="ARBA" id="ARBA00023180"/>
    </source>
</evidence>
<dbReference type="STRING" id="103827.A0A0N5CZP4"/>
<dbReference type="Pfam" id="PF01414">
    <property type="entry name" value="DSL"/>
    <property type="match status" value="1"/>
</dbReference>
<dbReference type="FunFam" id="2.10.25.10:FF:000018">
    <property type="entry name" value="Delta-like 1"/>
    <property type="match status" value="1"/>
</dbReference>
<dbReference type="PANTHER" id="PTHR24033">
    <property type="entry name" value="EGF-LIKE DOMAIN-CONTAINING PROTEIN"/>
    <property type="match status" value="1"/>
</dbReference>
<feature type="disulfide bond" evidence="11">
    <location>
        <begin position="522"/>
        <end position="531"/>
    </location>
</feature>
<gene>
    <name evidence="17" type="ORF">TCLT_LOCUS5963</name>
</gene>
<dbReference type="SUPFAM" id="SSF57196">
    <property type="entry name" value="EGF/Laminin"/>
    <property type="match status" value="3"/>
</dbReference>
<feature type="domain" description="EGF-like" evidence="15">
    <location>
        <begin position="496"/>
        <end position="532"/>
    </location>
</feature>
<feature type="disulfide bond" evidence="12">
    <location>
        <begin position="188"/>
        <end position="197"/>
    </location>
</feature>
<dbReference type="OrthoDB" id="5912267at2759"/>
<evidence type="ECO:0000256" key="8">
    <source>
        <dbReference type="ARBA" id="ARBA00023136"/>
    </source>
</evidence>
<feature type="domain" description="EGF-like" evidence="15">
    <location>
        <begin position="301"/>
        <end position="338"/>
    </location>
</feature>
<accession>A0A0N5CZP4</accession>
<dbReference type="FunFam" id="2.10.25.10:FF:000230">
    <property type="entry name" value="Delta-like protein"/>
    <property type="match status" value="1"/>
</dbReference>
<dbReference type="GO" id="GO:0000902">
    <property type="term" value="P:cell morphogenesis"/>
    <property type="evidence" value="ECO:0007669"/>
    <property type="project" value="UniProtKB-ARBA"/>
</dbReference>
<dbReference type="FunFam" id="2.10.25.10:FF:000472">
    <property type="entry name" value="Uncharacterized protein, isoform A"/>
    <property type="match status" value="1"/>
</dbReference>
<evidence type="ECO:0000256" key="2">
    <source>
        <dbReference type="ARBA" id="ARBA00022473"/>
    </source>
</evidence>
<feature type="disulfide bond" evidence="11">
    <location>
        <begin position="387"/>
        <end position="404"/>
    </location>
</feature>
<dbReference type="GO" id="GO:0005886">
    <property type="term" value="C:plasma membrane"/>
    <property type="evidence" value="ECO:0007669"/>
    <property type="project" value="UniProtKB-ARBA"/>
</dbReference>
<keyword evidence="7 13" id="KW-1133">Transmembrane helix</keyword>
<keyword evidence="10" id="KW-0325">Glycoprotein</keyword>
<evidence type="ECO:0000256" key="5">
    <source>
        <dbReference type="ARBA" id="ARBA00022729"/>
    </source>
</evidence>
<reference evidence="17 18" key="2">
    <citation type="submission" date="2018-11" db="EMBL/GenBank/DDBJ databases">
        <authorList>
            <consortium name="Pathogen Informatics"/>
        </authorList>
    </citation>
    <scope>NUCLEOTIDE SEQUENCE [LARGE SCALE GENOMIC DNA]</scope>
</reference>
<dbReference type="PROSITE" id="PS50026">
    <property type="entry name" value="EGF_3"/>
    <property type="match status" value="8"/>
</dbReference>
<comment type="caution">
    <text evidence="11">Lacks conserved residue(s) required for the propagation of feature annotation.</text>
</comment>
<keyword evidence="2 13" id="KW-0217">Developmental protein</keyword>
<feature type="transmembrane region" description="Helical" evidence="14">
    <location>
        <begin position="570"/>
        <end position="591"/>
    </location>
</feature>
<dbReference type="InterPro" id="IPR009030">
    <property type="entry name" value="Growth_fac_rcpt_cys_sf"/>
</dbReference>
<feature type="disulfide bond" evidence="12">
    <location>
        <begin position="155"/>
        <end position="164"/>
    </location>
</feature>
<feature type="disulfide bond" evidence="11">
    <location>
        <begin position="218"/>
        <end position="227"/>
    </location>
</feature>
<reference evidence="19" key="1">
    <citation type="submission" date="2016-04" db="UniProtKB">
        <authorList>
            <consortium name="WormBaseParasite"/>
        </authorList>
    </citation>
    <scope>IDENTIFICATION</scope>
</reference>
<evidence type="ECO:0000256" key="11">
    <source>
        <dbReference type="PROSITE-ProRule" id="PRU00076"/>
    </source>
</evidence>
<dbReference type="FunFam" id="2.10.25.10:FF:000064">
    <property type="entry name" value="Delta-like protein"/>
    <property type="match status" value="1"/>
</dbReference>
<dbReference type="Pfam" id="PF21700">
    <property type="entry name" value="EGF_DL_JAG"/>
    <property type="match status" value="1"/>
</dbReference>
<dbReference type="SMART" id="SM00051">
    <property type="entry name" value="DSL"/>
    <property type="match status" value="1"/>
</dbReference>
<evidence type="ECO:0000313" key="18">
    <source>
        <dbReference type="Proteomes" id="UP000276776"/>
    </source>
</evidence>
<dbReference type="PROSITE" id="PS01186">
    <property type="entry name" value="EGF_2"/>
    <property type="match status" value="6"/>
</dbReference>
<dbReference type="OMA" id="AEINYFE"/>
<dbReference type="GO" id="GO:0042063">
    <property type="term" value="P:gliogenesis"/>
    <property type="evidence" value="ECO:0007669"/>
    <property type="project" value="UniProtKB-ARBA"/>
</dbReference>
<feature type="disulfide bond" evidence="11">
    <location>
        <begin position="406"/>
        <end position="415"/>
    </location>
</feature>
<comment type="subcellular location">
    <subcellularLocation>
        <location evidence="1 13">Membrane</location>
        <topology evidence="1 13">Single-pass type I membrane protein</topology>
    </subcellularLocation>
</comment>
<dbReference type="InterPro" id="IPR051830">
    <property type="entry name" value="NOTCH_homolog"/>
</dbReference>
<evidence type="ECO:0000313" key="17">
    <source>
        <dbReference type="EMBL" id="VDN03270.1"/>
    </source>
</evidence>
<evidence type="ECO:0000313" key="19">
    <source>
        <dbReference type="WBParaSite" id="TCLT_0000597401-mRNA-1"/>
    </source>
</evidence>
<dbReference type="SUPFAM" id="SSF57184">
    <property type="entry name" value="Growth factor receptor domain"/>
    <property type="match status" value="1"/>
</dbReference>
<evidence type="ECO:0000256" key="6">
    <source>
        <dbReference type="ARBA" id="ARBA00022737"/>
    </source>
</evidence>
<feature type="disulfide bond" evidence="12">
    <location>
        <begin position="168"/>
        <end position="180"/>
    </location>
</feature>